<keyword evidence="5 6" id="KW-0472">Membrane</keyword>
<accession>N2AER6</accession>
<dbReference type="GO" id="GO:0032153">
    <property type="term" value="C:cell division site"/>
    <property type="evidence" value="ECO:0007669"/>
    <property type="project" value="TreeGrafter"/>
</dbReference>
<feature type="transmembrane region" description="Helical" evidence="6">
    <location>
        <begin position="115"/>
        <end position="134"/>
    </location>
</feature>
<feature type="transmembrane region" description="Helical" evidence="6">
    <location>
        <begin position="75"/>
        <end position="95"/>
    </location>
</feature>
<reference evidence="7 8" key="1">
    <citation type="journal article" date="2014" name="Genome Announc.">
        <title>Draft genome sequences of the altered schaedler flora, a defined bacterial community from gnotobiotic mice.</title>
        <authorList>
            <person name="Wannemuehler M.J."/>
            <person name="Overstreet A.M."/>
            <person name="Ward D.V."/>
            <person name="Phillips G.J."/>
        </authorList>
    </citation>
    <scope>NUCLEOTIDE SEQUENCE [LARGE SCALE GENOMIC DNA]</scope>
    <source>
        <strain evidence="7 8">ASF492</strain>
    </source>
</reference>
<evidence type="ECO:0000256" key="4">
    <source>
        <dbReference type="ARBA" id="ARBA00022989"/>
    </source>
</evidence>
<dbReference type="GO" id="GO:0051301">
    <property type="term" value="P:cell division"/>
    <property type="evidence" value="ECO:0007669"/>
    <property type="project" value="InterPro"/>
</dbReference>
<dbReference type="PANTHER" id="PTHR30474">
    <property type="entry name" value="CELL CYCLE PROTEIN"/>
    <property type="match status" value="1"/>
</dbReference>
<name>N2AER6_9FIRM</name>
<keyword evidence="2 6" id="KW-0812">Transmembrane</keyword>
<keyword evidence="4 6" id="KW-1133">Transmembrane helix</keyword>
<proteinExistence type="predicted"/>
<protein>
    <recommendedName>
        <fullName evidence="9">Cell division protein FtsW</fullName>
    </recommendedName>
</protein>
<dbReference type="GO" id="GO:0005886">
    <property type="term" value="C:plasma membrane"/>
    <property type="evidence" value="ECO:0007669"/>
    <property type="project" value="TreeGrafter"/>
</dbReference>
<dbReference type="GO" id="GO:0008360">
    <property type="term" value="P:regulation of cell shape"/>
    <property type="evidence" value="ECO:0007669"/>
    <property type="project" value="UniProtKB-KW"/>
</dbReference>
<evidence type="ECO:0000256" key="5">
    <source>
        <dbReference type="ARBA" id="ARBA00023136"/>
    </source>
</evidence>
<dbReference type="OrthoDB" id="9802195at2"/>
<feature type="transmembrane region" description="Helical" evidence="6">
    <location>
        <begin position="146"/>
        <end position="166"/>
    </location>
</feature>
<comment type="caution">
    <text evidence="7">The sequence shown here is derived from an EMBL/GenBank/DDBJ whole genome shotgun (WGS) entry which is preliminary data.</text>
</comment>
<evidence type="ECO:0000313" key="8">
    <source>
        <dbReference type="Proteomes" id="UP000012589"/>
    </source>
</evidence>
<feature type="transmembrane region" description="Helical" evidence="6">
    <location>
        <begin position="172"/>
        <end position="195"/>
    </location>
</feature>
<sequence>MKKDCYIESLLSQIREKRAKEQIRKEISSHIEDQKSNYITDGMTAEDAEEKAVMDMGDPIETGMALDRIHRPKPAWSMLAVIALLCAVGVLLQYAVYAEGLSSRMGSYYLKKQCMYGLAGFFMICIVYLIDYTRIAKYSRYLCSGILLYLFLLESNAASFLNLPFIPHYELIGIFGHWIGIGVLFYLYLPLYGAVLHSYRNCTVQHIWKVILYTFLPIFFAFRLTHLSTRINVFIIIALIFCTAFIKGWLPMKAKKTDQTSYLKYLPHTGRFFHRKGILLILTALLAVAALLFIRMPSYQMYRIQAWLHPGAYKSTIGYTTNLLRKIIRSSQLIGKHTDPTLTIFPNIETDFLLTYVIGTFGILAGATLITLIVLLGIKLLNISIHQKNQLGMIMGLGCSLVFLIQSVEYILVNLTLLPESGLYLPLVSFGGSGMLQTCMLLGIMLSIYRYENVVSEPQPVQTENTCFLQAKP</sequence>
<dbReference type="Proteomes" id="UP000012589">
    <property type="component" value="Unassembled WGS sequence"/>
</dbReference>
<dbReference type="PATRIC" id="fig|1235802.3.peg.3304"/>
<dbReference type="HOGENOM" id="CLU_029243_7_0_9"/>
<dbReference type="STRING" id="1235802.C823_03122"/>
<evidence type="ECO:0000313" key="7">
    <source>
        <dbReference type="EMBL" id="EMZ24670.1"/>
    </source>
</evidence>
<dbReference type="eggNOG" id="COG0772">
    <property type="taxonomic scope" value="Bacteria"/>
</dbReference>
<feature type="transmembrane region" description="Helical" evidence="6">
    <location>
        <begin position="390"/>
        <end position="412"/>
    </location>
</feature>
<dbReference type="PANTHER" id="PTHR30474:SF1">
    <property type="entry name" value="PEPTIDOGLYCAN GLYCOSYLTRANSFERASE MRDB"/>
    <property type="match status" value="1"/>
</dbReference>
<feature type="transmembrane region" description="Helical" evidence="6">
    <location>
        <begin position="231"/>
        <end position="250"/>
    </location>
</feature>
<keyword evidence="3" id="KW-0133">Cell shape</keyword>
<evidence type="ECO:0000256" key="6">
    <source>
        <dbReference type="SAM" id="Phobius"/>
    </source>
</evidence>
<dbReference type="InterPro" id="IPR047928">
    <property type="entry name" value="Perm_prefix_1"/>
</dbReference>
<dbReference type="AlphaFoldDB" id="N2AER6"/>
<evidence type="ECO:0000256" key="1">
    <source>
        <dbReference type="ARBA" id="ARBA00004141"/>
    </source>
</evidence>
<dbReference type="GO" id="GO:0015648">
    <property type="term" value="F:lipid-linked peptidoglycan transporter activity"/>
    <property type="evidence" value="ECO:0007669"/>
    <property type="project" value="TreeGrafter"/>
</dbReference>
<keyword evidence="8" id="KW-1185">Reference proteome</keyword>
<feature type="transmembrane region" description="Helical" evidence="6">
    <location>
        <begin position="277"/>
        <end position="294"/>
    </location>
</feature>
<evidence type="ECO:0000256" key="3">
    <source>
        <dbReference type="ARBA" id="ARBA00022960"/>
    </source>
</evidence>
<comment type="subcellular location">
    <subcellularLocation>
        <location evidence="1">Membrane</location>
        <topology evidence="1">Multi-pass membrane protein</topology>
    </subcellularLocation>
</comment>
<dbReference type="InterPro" id="IPR001182">
    <property type="entry name" value="FtsW/RodA"/>
</dbReference>
<dbReference type="NCBIfam" id="NF038403">
    <property type="entry name" value="perm_prefix_1"/>
    <property type="match status" value="1"/>
</dbReference>
<dbReference type="Pfam" id="PF01098">
    <property type="entry name" value="FTSW_RODA_SPOVE"/>
    <property type="match status" value="1"/>
</dbReference>
<dbReference type="EMBL" id="AQFT01000095">
    <property type="protein sequence ID" value="EMZ24670.1"/>
    <property type="molecule type" value="Genomic_DNA"/>
</dbReference>
<gene>
    <name evidence="7" type="ORF">C823_03122</name>
</gene>
<feature type="transmembrane region" description="Helical" evidence="6">
    <location>
        <begin position="207"/>
        <end position="225"/>
    </location>
</feature>
<organism evidence="7 8">
    <name type="scientific">Eubacterium plexicaudatum ASF492</name>
    <dbReference type="NCBI Taxonomy" id="1235802"/>
    <lineage>
        <taxon>Bacteria</taxon>
        <taxon>Bacillati</taxon>
        <taxon>Bacillota</taxon>
        <taxon>Clostridia</taxon>
        <taxon>Eubacteriales</taxon>
        <taxon>Eubacteriaceae</taxon>
        <taxon>Eubacterium</taxon>
    </lineage>
</organism>
<feature type="transmembrane region" description="Helical" evidence="6">
    <location>
        <begin position="424"/>
        <end position="449"/>
    </location>
</feature>
<feature type="transmembrane region" description="Helical" evidence="6">
    <location>
        <begin position="353"/>
        <end position="378"/>
    </location>
</feature>
<evidence type="ECO:0000256" key="2">
    <source>
        <dbReference type="ARBA" id="ARBA00022692"/>
    </source>
</evidence>
<evidence type="ECO:0008006" key="9">
    <source>
        <dbReference type="Google" id="ProtNLM"/>
    </source>
</evidence>